<dbReference type="NCBIfam" id="TIGR03883">
    <property type="entry name" value="DUF2342_F420"/>
    <property type="match status" value="1"/>
</dbReference>
<dbReference type="Gene3D" id="1.20.150.30">
    <property type="entry name" value="Zincin-like metallopeptidase, N-terminal domain"/>
    <property type="match status" value="1"/>
</dbReference>
<dbReference type="InterPro" id="IPR022454">
    <property type="entry name" value="CHP03883_F420-assoc"/>
</dbReference>
<protein>
    <submittedName>
        <fullName evidence="1">Zinc-dependent metalloprotease</fullName>
    </submittedName>
</protein>
<keyword evidence="2" id="KW-1185">Reference proteome</keyword>
<evidence type="ECO:0000313" key="2">
    <source>
        <dbReference type="Proteomes" id="UP001560267"/>
    </source>
</evidence>
<sequence>MATIVARQLAISTAKLLLRGASGTSRRDYSTIASAAAEVVAGLTGLELDIASVTIEGVNRQEWAQYNIDSYTTLLDHLAPSGRPTSVGVAELNAVALGVLLGTFASKVLGQYEPAFVSAQPRVWMVDENIDNFAEQADLNANEVALWVLVHELTHRAQFYGVPWFRSRIVELMTQLFAASTMSPIDLVGEVFARLRGLGAGQSLDISTLLLPERLRAVAQEATSMMTVAEGHAEWVMRQVPKELIPHRDAFETAIDARRQTGGIAKVIAQVSGLTAKRSQYSRGLHFFEVLAEVDAEAPRRVFAEPRGLPTADELAEPKRWLMRMGFTPVQALRA</sequence>
<gene>
    <name evidence="1" type="ORF">AB6A68_07490</name>
</gene>
<dbReference type="InterPro" id="IPR042271">
    <property type="entry name" value="Zinicin_2_N"/>
</dbReference>
<dbReference type="RefSeq" id="WP_276944028.1">
    <property type="nucleotide sequence ID" value="NZ_DAHZRB010000102.1"/>
</dbReference>
<keyword evidence="1" id="KW-0645">Protease</keyword>
<dbReference type="PANTHER" id="PTHR39420">
    <property type="match status" value="1"/>
</dbReference>
<dbReference type="InterPro" id="IPR018766">
    <property type="entry name" value="Zinicin_2"/>
</dbReference>
<proteinExistence type="predicted"/>
<keyword evidence="1" id="KW-0378">Hydrolase</keyword>
<organism evidence="1 2">
    <name type="scientific">Ferrimicrobium acidiphilum</name>
    <dbReference type="NCBI Taxonomy" id="121039"/>
    <lineage>
        <taxon>Bacteria</taxon>
        <taxon>Bacillati</taxon>
        <taxon>Actinomycetota</taxon>
        <taxon>Acidimicrobiia</taxon>
        <taxon>Acidimicrobiales</taxon>
        <taxon>Acidimicrobiaceae</taxon>
        <taxon>Ferrimicrobium</taxon>
    </lineage>
</organism>
<dbReference type="GO" id="GO:0008237">
    <property type="term" value="F:metallopeptidase activity"/>
    <property type="evidence" value="ECO:0007669"/>
    <property type="project" value="UniProtKB-KW"/>
</dbReference>
<dbReference type="NCBIfam" id="TIGR03624">
    <property type="entry name" value="putative hydrolase"/>
    <property type="match status" value="1"/>
</dbReference>
<dbReference type="SUPFAM" id="SSF55486">
    <property type="entry name" value="Metalloproteases ('zincins'), catalytic domain"/>
    <property type="match status" value="1"/>
</dbReference>
<dbReference type="Pfam" id="PF10103">
    <property type="entry name" value="Zincin_2"/>
    <property type="match status" value="1"/>
</dbReference>
<dbReference type="PANTHER" id="PTHR39420:SF1">
    <property type="entry name" value="HYDROLASE"/>
    <property type="match status" value="1"/>
</dbReference>
<dbReference type="Proteomes" id="UP001560267">
    <property type="component" value="Unassembled WGS sequence"/>
</dbReference>
<accession>A0ABV3Y332</accession>
<dbReference type="EMBL" id="JBFSHR010000022">
    <property type="protein sequence ID" value="MEX6429680.1"/>
    <property type="molecule type" value="Genomic_DNA"/>
</dbReference>
<comment type="caution">
    <text evidence="1">The sequence shown here is derived from an EMBL/GenBank/DDBJ whole genome shotgun (WGS) entry which is preliminary data.</text>
</comment>
<keyword evidence="1" id="KW-0482">Metalloprotease</keyword>
<reference evidence="1 2" key="1">
    <citation type="submission" date="2024-07" db="EMBL/GenBank/DDBJ databases">
        <title>Draft Genome Sequence of Ferrimicrobium acidiphilum Strain YE2023, Isolated from a Pulp of Bioleach Reactor.</title>
        <authorList>
            <person name="Elkina Y.A."/>
            <person name="Bulaeva A.G."/>
            <person name="Beletsky A.V."/>
            <person name="Mardanov A.V."/>
        </authorList>
    </citation>
    <scope>NUCLEOTIDE SEQUENCE [LARGE SCALE GENOMIC DNA]</scope>
    <source>
        <strain evidence="1 2">YE2023</strain>
    </source>
</reference>
<evidence type="ECO:0000313" key="1">
    <source>
        <dbReference type="EMBL" id="MEX6429680.1"/>
    </source>
</evidence>
<name>A0ABV3Y332_9ACTN</name>